<evidence type="ECO:0000313" key="2">
    <source>
        <dbReference type="Proteomes" id="UP001244341"/>
    </source>
</evidence>
<proteinExistence type="predicted"/>
<name>A0ABY8TV90_TETOB</name>
<protein>
    <submittedName>
        <fullName evidence="1">Uncharacterized protein</fullName>
    </submittedName>
</protein>
<dbReference type="Proteomes" id="UP001244341">
    <property type="component" value="Chromosome 3b"/>
</dbReference>
<evidence type="ECO:0000313" key="1">
    <source>
        <dbReference type="EMBL" id="WIA12201.1"/>
    </source>
</evidence>
<organism evidence="1 2">
    <name type="scientific">Tetradesmus obliquus</name>
    <name type="common">Green alga</name>
    <name type="synonym">Acutodesmus obliquus</name>
    <dbReference type="NCBI Taxonomy" id="3088"/>
    <lineage>
        <taxon>Eukaryota</taxon>
        <taxon>Viridiplantae</taxon>
        <taxon>Chlorophyta</taxon>
        <taxon>core chlorophytes</taxon>
        <taxon>Chlorophyceae</taxon>
        <taxon>CS clade</taxon>
        <taxon>Sphaeropleales</taxon>
        <taxon>Scenedesmaceae</taxon>
        <taxon>Tetradesmus</taxon>
    </lineage>
</organism>
<keyword evidence="2" id="KW-1185">Reference proteome</keyword>
<accession>A0ABY8TV90</accession>
<dbReference type="EMBL" id="CP126210">
    <property type="protein sequence ID" value="WIA12201.1"/>
    <property type="molecule type" value="Genomic_DNA"/>
</dbReference>
<gene>
    <name evidence="1" type="ORF">OEZ85_012270</name>
</gene>
<reference evidence="1 2" key="1">
    <citation type="submission" date="2023-05" db="EMBL/GenBank/DDBJ databases">
        <title>A 100% complete, gapless, phased diploid assembly of the Scenedesmus obliquus UTEX 3031 genome.</title>
        <authorList>
            <person name="Biondi T.C."/>
            <person name="Hanschen E.R."/>
            <person name="Kwon T."/>
            <person name="Eng W."/>
            <person name="Kruse C.P.S."/>
            <person name="Koehler S.I."/>
            <person name="Kunde Y."/>
            <person name="Gleasner C.D."/>
            <person name="You Mak K.T."/>
            <person name="Polle J."/>
            <person name="Hovde B.T."/>
            <person name="Starkenburg S.R."/>
        </authorList>
    </citation>
    <scope>NUCLEOTIDE SEQUENCE [LARGE SCALE GENOMIC DNA]</scope>
    <source>
        <strain evidence="1 2">DOE0152z</strain>
    </source>
</reference>
<sequence length="157" mass="16883">MPILTMREWAERDFVRVEAIVGAGRGVYDEEYVLLQLAEVSVAKDVLIELLSFDDDDRAAMEFIDENCVGLVPLPAEYGVKPVITEVLEWNATREVALVRLPPAKVDLSDLAAVDPDIYAEAVAYCTHHLPGFMPPPPAAAAPPCVAASCAPAPPAA</sequence>